<sequence length="266" mass="29883">MEKNGCNRPRGVVVSAPSYEPWGPGFDSRLVAWVLFPIPTVTRSLQHEGNRLRGVVVSGPGYDPRSLGFDSRLVPWQRYSLFRRSSLNATLPDAHRLVEKTRLVRANTFDWLSRAEHLRQSGQTRDELTLSGAARADEAEIFTLVRDSNTNISVISSPVYCESDALYHTVRRNPKINFQLRCIFLTRSTENGRVINRSIAIDCLQALASCTHRTKDVSIMYCLPIFGLKERVRGAPTYSVTIRTALHLATDATGKCKYQVDQVSEG</sequence>
<accession>A0A7R9EPE6</accession>
<dbReference type="EMBL" id="OD564341">
    <property type="protein sequence ID" value="CAD7437892.1"/>
    <property type="molecule type" value="Genomic_DNA"/>
</dbReference>
<name>A0A7R9EPE6_9NEOP</name>
<gene>
    <name evidence="1" type="ORF">TBIB3V08_LOCUS494</name>
</gene>
<reference evidence="1" key="1">
    <citation type="submission" date="2020-11" db="EMBL/GenBank/DDBJ databases">
        <authorList>
            <person name="Tran Van P."/>
        </authorList>
    </citation>
    <scope>NUCLEOTIDE SEQUENCE</scope>
</reference>
<protein>
    <submittedName>
        <fullName evidence="1">Uncharacterized protein</fullName>
    </submittedName>
</protein>
<dbReference type="AlphaFoldDB" id="A0A7R9EPE6"/>
<organism evidence="1">
    <name type="scientific">Timema bartmani</name>
    <dbReference type="NCBI Taxonomy" id="61472"/>
    <lineage>
        <taxon>Eukaryota</taxon>
        <taxon>Metazoa</taxon>
        <taxon>Ecdysozoa</taxon>
        <taxon>Arthropoda</taxon>
        <taxon>Hexapoda</taxon>
        <taxon>Insecta</taxon>
        <taxon>Pterygota</taxon>
        <taxon>Neoptera</taxon>
        <taxon>Polyneoptera</taxon>
        <taxon>Phasmatodea</taxon>
        <taxon>Timematodea</taxon>
        <taxon>Timematoidea</taxon>
        <taxon>Timematidae</taxon>
        <taxon>Timema</taxon>
    </lineage>
</organism>
<evidence type="ECO:0000313" key="1">
    <source>
        <dbReference type="EMBL" id="CAD7437892.1"/>
    </source>
</evidence>
<proteinExistence type="predicted"/>